<dbReference type="Gene3D" id="3.40.50.1000">
    <property type="entry name" value="HAD superfamily/HAD-like"/>
    <property type="match status" value="1"/>
</dbReference>
<dbReference type="PRINTS" id="PR00111">
    <property type="entry name" value="ABHYDROLASE"/>
</dbReference>
<evidence type="ECO:0000256" key="1">
    <source>
        <dbReference type="ARBA" id="ARBA00022990"/>
    </source>
</evidence>
<proteinExistence type="predicted"/>
<dbReference type="Pfam" id="PF06209">
    <property type="entry name" value="COBRA1"/>
    <property type="match status" value="1"/>
</dbReference>
<evidence type="ECO:0000256" key="2">
    <source>
        <dbReference type="SAM" id="MobiDB-lite"/>
    </source>
</evidence>
<comment type="caution">
    <text evidence="4">The sequence shown here is derived from an EMBL/GenBank/DDBJ whole genome shotgun (WGS) entry which is preliminary data.</text>
</comment>
<evidence type="ECO:0000259" key="3">
    <source>
        <dbReference type="Pfam" id="PF00561"/>
    </source>
</evidence>
<organism evidence="4 5">
    <name type="scientific">Clavelina lepadiformis</name>
    <name type="common">Light-bulb sea squirt</name>
    <name type="synonym">Ascidia lepadiformis</name>
    <dbReference type="NCBI Taxonomy" id="159417"/>
    <lineage>
        <taxon>Eukaryota</taxon>
        <taxon>Metazoa</taxon>
        <taxon>Chordata</taxon>
        <taxon>Tunicata</taxon>
        <taxon>Ascidiacea</taxon>
        <taxon>Aplousobranchia</taxon>
        <taxon>Clavelinidae</taxon>
        <taxon>Clavelina</taxon>
    </lineage>
</organism>
<dbReference type="InterPro" id="IPR029058">
    <property type="entry name" value="AB_hydrolase_fold"/>
</dbReference>
<dbReference type="InterPro" id="IPR010405">
    <property type="entry name" value="COBRA1"/>
</dbReference>
<evidence type="ECO:0000313" key="4">
    <source>
        <dbReference type="EMBL" id="CAK8698333.1"/>
    </source>
</evidence>
<dbReference type="NCBIfam" id="TIGR01509">
    <property type="entry name" value="HAD-SF-IA-v3"/>
    <property type="match status" value="1"/>
</dbReference>
<sequence>MSVAACKIKAVLFDLGGVLTPQPQTFIAKYGKNLRLPPRFLPELFLEGVPNNAFCKLERGEYTLAEFNQHFEAEAKEKAKKEFVILPSLFSAKSLIAGFNTGGVGFDKIGYTDYPLCFEMLRASTILRKNGISTSLVTNNWIDASYENIEMQSQLMAILRTYFTEVVESSRVGTRKPEKKIYEIACGRLGVSPKETAFLDDIGANLKPASEMGMACIKVKDPIVALRQLESITGISLLREDFNKKLVFPAPSHPASVSHGYVNVKPDVTIHYVEVGNGPAVILLHGFPDFWYGWRHQLPALANAGYRAIALDQRGYGESTKPPNITDYSHPELAKDVLSLMDCLGIGIATVVGHDWGGSLAWNLALKYPNRFRAVCGVNTPFFPINPSRNPLVSMYENPGVFDYQLYFQQPGIAEKELENDVEQTISCFYQGVAPQSTKGKAPVESSSLAGGTHNVRERGGILVGLPTKMPRSCFMTEFDLEYYVKSFVNSGFRGPLNWYRNYDANWRFLVPVAHRKIMMPALMVTASHDLVLKPEYSYGMEKIIPNLQRLHIDRCSHWTLHEKPYEFNREDMGIAGKSFLQEALTNTNDPLGAIEEFQQENSILLPSLQPALPLLDLHDLKRSNFHCSVFEVLRDRLLTRIAEISKSNEPDSMKKLEAILDKSFPLNKIDTLLPVSMCLLKHLPKVPERYITALTKDQHLYKSCPMEVKRQIWQKNQTLFGDEVLPLLTQYIKEKEAALLTNDCATSKNFFTASPKSRRQAHVVKVLTEMIGKNIRLYDMVLQFLRTLFLKTHNVHYCSLRAEILMSLHDLEVTEVCSVDPCYKFTWCLDACIREHFVDVKRARELQGFLDSVRKGHEQVLGDLSMILCDPFAVNTMLCSVMKIIHDATLKETLPRHNTELSLLIRMLALGQSAWDIINKQVFKEPRVDSEITSKFIPSLMSLSLHDHIVTTRAKVKNLTKLTSDSVDVDHDHELVIADEPAKKKMKITKKGTTEDLSTKEENTTSLLHCISKFMSKDQLSRILVMWYTLQLIKSKRKSQLLEILPIIGKSYKECASDSVYVHVLTANFTTSADLLSDDALCKSLFNKFLFTKSFKEIQHKQLLQLVTNTSHKIPSVRLKALMTRLEPKSKKASEQLVDMFEKLKAISTAIEMTPSEVEKPKSPSSSALLGVPTPAAL</sequence>
<dbReference type="CDD" id="cd02603">
    <property type="entry name" value="HAD_sEH-N_like"/>
    <property type="match status" value="1"/>
</dbReference>
<dbReference type="Gene3D" id="1.10.150.240">
    <property type="entry name" value="Putative phosphatase, domain 2"/>
    <property type="match status" value="1"/>
</dbReference>
<dbReference type="NCBIfam" id="TIGR02247">
    <property type="entry name" value="HAD-1A3-hyp"/>
    <property type="match status" value="1"/>
</dbReference>
<keyword evidence="5" id="KW-1185">Reference proteome</keyword>
<name>A0ABP0H2W8_CLALP</name>
<keyword evidence="1" id="KW-0007">Acetylation</keyword>
<reference evidence="4 5" key="1">
    <citation type="submission" date="2024-02" db="EMBL/GenBank/DDBJ databases">
        <authorList>
            <person name="Daric V."/>
            <person name="Darras S."/>
        </authorList>
    </citation>
    <scope>NUCLEOTIDE SEQUENCE [LARGE SCALE GENOMIC DNA]</scope>
</reference>
<feature type="domain" description="AB hydrolase-1" evidence="3">
    <location>
        <begin position="279"/>
        <end position="565"/>
    </location>
</feature>
<dbReference type="InterPro" id="IPR023214">
    <property type="entry name" value="HAD_sf"/>
</dbReference>
<feature type="region of interest" description="Disordered" evidence="2">
    <location>
        <begin position="1156"/>
        <end position="1179"/>
    </location>
</feature>
<dbReference type="PRINTS" id="PR00412">
    <property type="entry name" value="EPOXHYDRLASE"/>
</dbReference>
<dbReference type="SUPFAM" id="SSF53474">
    <property type="entry name" value="alpha/beta-Hydrolases"/>
    <property type="match status" value="1"/>
</dbReference>
<dbReference type="Pfam" id="PF00702">
    <property type="entry name" value="Hydrolase"/>
    <property type="match status" value="1"/>
</dbReference>
<accession>A0ABP0H2W8</accession>
<dbReference type="SFLD" id="SFLDS00003">
    <property type="entry name" value="Haloacid_Dehalogenase"/>
    <property type="match status" value="1"/>
</dbReference>
<dbReference type="InterPro" id="IPR036412">
    <property type="entry name" value="HAD-like_sf"/>
</dbReference>
<dbReference type="Pfam" id="PF00561">
    <property type="entry name" value="Abhydrolase_1"/>
    <property type="match status" value="1"/>
</dbReference>
<gene>
    <name evidence="4" type="ORF">CVLEPA_LOCUS31774</name>
</gene>
<dbReference type="InterPro" id="IPR023198">
    <property type="entry name" value="PGP-like_dom2"/>
</dbReference>
<dbReference type="InterPro" id="IPR000073">
    <property type="entry name" value="AB_hydrolase_1"/>
</dbReference>
<dbReference type="InterPro" id="IPR000639">
    <property type="entry name" value="Epox_hydrolase-like"/>
</dbReference>
<dbReference type="PANTHER" id="PTHR13503:SF3">
    <property type="entry name" value="NEGATIVE ELONGATION FACTOR B"/>
    <property type="match status" value="1"/>
</dbReference>
<dbReference type="InterPro" id="IPR006439">
    <property type="entry name" value="HAD-SF_hydro_IA"/>
</dbReference>
<dbReference type="Proteomes" id="UP001642483">
    <property type="component" value="Unassembled WGS sequence"/>
</dbReference>
<dbReference type="SUPFAM" id="SSF56784">
    <property type="entry name" value="HAD-like"/>
    <property type="match status" value="1"/>
</dbReference>
<dbReference type="PANTHER" id="PTHR13503">
    <property type="entry name" value="NEGATIVE ELONGATION FACTOR COMPLEX MEMBER B"/>
    <property type="match status" value="1"/>
</dbReference>
<evidence type="ECO:0000313" key="5">
    <source>
        <dbReference type="Proteomes" id="UP001642483"/>
    </source>
</evidence>
<dbReference type="InterPro" id="IPR011945">
    <property type="entry name" value="HAD-SF_ppase_IA/epoxid_hydro_N"/>
</dbReference>
<dbReference type="EMBL" id="CAWYQH010000174">
    <property type="protein sequence ID" value="CAK8698333.1"/>
    <property type="molecule type" value="Genomic_DNA"/>
</dbReference>
<dbReference type="Gene3D" id="3.40.50.1820">
    <property type="entry name" value="alpha/beta hydrolase"/>
    <property type="match status" value="1"/>
</dbReference>
<protein>
    <recommendedName>
        <fullName evidence="3">AB hydrolase-1 domain-containing protein</fullName>
    </recommendedName>
</protein>
<dbReference type="SFLD" id="SFLDG01129">
    <property type="entry name" value="C1.5:_HAD__Beta-PGM__Phosphata"/>
    <property type="match status" value="1"/>
</dbReference>